<dbReference type="SUPFAM" id="SSF56672">
    <property type="entry name" value="DNA/RNA polymerases"/>
    <property type="match status" value="1"/>
</dbReference>
<organism evidence="2 3">
    <name type="scientific">Caproiciproducens galactitolivorans</name>
    <dbReference type="NCBI Taxonomy" id="642589"/>
    <lineage>
        <taxon>Bacteria</taxon>
        <taxon>Bacillati</taxon>
        <taxon>Bacillota</taxon>
        <taxon>Clostridia</taxon>
        <taxon>Eubacteriales</taxon>
        <taxon>Acutalibacteraceae</taxon>
        <taxon>Caproiciproducens</taxon>
    </lineage>
</organism>
<evidence type="ECO:0000259" key="1">
    <source>
        <dbReference type="PROSITE" id="PS50878"/>
    </source>
</evidence>
<dbReference type="Pfam" id="PF00078">
    <property type="entry name" value="RVT_1"/>
    <property type="match status" value="1"/>
</dbReference>
<dbReference type="Proteomes" id="UP000297714">
    <property type="component" value="Unassembled WGS sequence"/>
</dbReference>
<keyword evidence="3" id="KW-1185">Reference proteome</keyword>
<evidence type="ECO:0000313" key="3">
    <source>
        <dbReference type="Proteomes" id="UP000297714"/>
    </source>
</evidence>
<dbReference type="InterPro" id="IPR000477">
    <property type="entry name" value="RT_dom"/>
</dbReference>
<sequence length="626" mass="73079">MLISKKRKAKKSKIRHAEYYDLVATFDDLYAKSKENQMFDRLMPLILSEENILLAYRNIKRNKGSETSGVDEKTIRNLEKIPKDKFVEKIRQKLSWYKPSPVRRVEIAKPDGRMRPLGIPTIWDRIIQQSILQVLEPICEAKFHERSNGFRPNRSAEHAVAQCYNMIQQRHLYFVVDIDIKGFFDNVNHTKLIQQMWHLGIRDKTLLCIIRQMLKAPIVLLDGSKIYPQKGTPQGGILSPLLSNIVLNELDWWIASQWEEMPTHYPYKNFVHKNGSVNRGNTFKVALRTSNLKEMWIVRYADDFKIFCKKRNDADKVFIATQMWLKERLSLEISPEKSKVMNLKKKYSDFLGFKIKAHKKKSSYVVYSHMSDKSIKKEVQKLKEQIWHIQHPKSPNAEGTAINLFNSMVIGIHNYYHIATNVNLDCAKIKAQIDIVLHNRFGNRLKKHGELKPHDYVRKRYGSSSQLRFLSGKPLCPIGYVQTKPPMWKKRKVCNYTVEGRAEIHKSLNMDMTVLHKLMRASANDRSIEFMDNRISLYTAQHGKCAVTGKYLKYDELHCHHKLPIYLGGKDNYSNLVILHIDVHRLVHAVAQKTIAFYLQKVSPNKTMMNKINKLRKTAELEPITL</sequence>
<dbReference type="SMART" id="SM00507">
    <property type="entry name" value="HNHc"/>
    <property type="match status" value="1"/>
</dbReference>
<dbReference type="PANTHER" id="PTHR34047">
    <property type="entry name" value="NUCLEAR INTRON MATURASE 1, MITOCHONDRIAL-RELATED"/>
    <property type="match status" value="1"/>
</dbReference>
<dbReference type="Gene3D" id="1.10.30.50">
    <property type="match status" value="1"/>
</dbReference>
<dbReference type="InterPro" id="IPR003615">
    <property type="entry name" value="HNH_nuc"/>
</dbReference>
<dbReference type="PANTHER" id="PTHR34047:SF8">
    <property type="entry name" value="PROTEIN YKFC"/>
    <property type="match status" value="1"/>
</dbReference>
<evidence type="ECO:0000313" key="2">
    <source>
        <dbReference type="EMBL" id="TGJ76739.1"/>
    </source>
</evidence>
<proteinExistence type="predicted"/>
<dbReference type="InterPro" id="IPR051083">
    <property type="entry name" value="GrpII_Intron_Splice-Mob/Def"/>
</dbReference>
<gene>
    <name evidence="2" type="primary">ltrA</name>
    <name evidence="2" type="ORF">CAGA_12830</name>
</gene>
<accession>A0A4Z0XYX1</accession>
<dbReference type="EMBL" id="SRMQ01000004">
    <property type="protein sequence ID" value="TGJ76739.1"/>
    <property type="molecule type" value="Genomic_DNA"/>
</dbReference>
<comment type="caution">
    <text evidence="2">The sequence shown here is derived from an EMBL/GenBank/DDBJ whole genome shotgun (WGS) entry which is preliminary data.</text>
</comment>
<dbReference type="InterPro" id="IPR043502">
    <property type="entry name" value="DNA/RNA_pol_sf"/>
</dbReference>
<feature type="domain" description="Reverse transcriptase" evidence="1">
    <location>
        <begin position="88"/>
        <end position="355"/>
    </location>
</feature>
<name>A0A4Z0XYX1_9FIRM</name>
<reference evidence="2 3" key="1">
    <citation type="submission" date="2019-04" db="EMBL/GenBank/DDBJ databases">
        <authorList>
            <person name="Poehlein A."/>
            <person name="Bengelsdorf F.R."/>
            <person name="Duerre P."/>
            <person name="Daniel R."/>
        </authorList>
    </citation>
    <scope>NUCLEOTIDE SEQUENCE [LARGE SCALE GENOMIC DNA]</scope>
    <source>
        <strain evidence="2 3">BS-1</strain>
    </source>
</reference>
<protein>
    <submittedName>
        <fullName evidence="2">Group II intron-encoded protein LtrA</fullName>
    </submittedName>
</protein>
<dbReference type="AlphaFoldDB" id="A0A4Z0XYX1"/>
<dbReference type="NCBIfam" id="TIGR04416">
    <property type="entry name" value="group_II_RT_mat"/>
    <property type="match status" value="1"/>
</dbReference>
<dbReference type="CDD" id="cd00085">
    <property type="entry name" value="HNHc"/>
    <property type="match status" value="1"/>
</dbReference>
<dbReference type="PROSITE" id="PS50878">
    <property type="entry name" value="RT_POL"/>
    <property type="match status" value="1"/>
</dbReference>
<dbReference type="InterPro" id="IPR030931">
    <property type="entry name" value="Group_II_RT_mat"/>
</dbReference>
<dbReference type="CDD" id="cd01651">
    <property type="entry name" value="RT_G2_intron"/>
    <property type="match status" value="1"/>
</dbReference>
<dbReference type="RefSeq" id="WP_167875175.1">
    <property type="nucleotide sequence ID" value="NZ_SRMQ01000004.1"/>
</dbReference>